<protein>
    <submittedName>
        <fullName evidence="4">ADP-ribose pyrophosphatase YjhB (NUDIX family)</fullName>
    </submittedName>
</protein>
<dbReference type="AlphaFoldDB" id="A0A366IMS9"/>
<keyword evidence="2" id="KW-0378">Hydrolase</keyword>
<proteinExistence type="predicted"/>
<evidence type="ECO:0000256" key="1">
    <source>
        <dbReference type="ARBA" id="ARBA00001946"/>
    </source>
</evidence>
<evidence type="ECO:0000313" key="4">
    <source>
        <dbReference type="EMBL" id="RBP72885.1"/>
    </source>
</evidence>
<dbReference type="Pfam" id="PF00293">
    <property type="entry name" value="NUDIX"/>
    <property type="match status" value="1"/>
</dbReference>
<organism evidence="4 5">
    <name type="scientific">Brevibacterium celere</name>
    <dbReference type="NCBI Taxonomy" id="225845"/>
    <lineage>
        <taxon>Bacteria</taxon>
        <taxon>Bacillati</taxon>
        <taxon>Actinomycetota</taxon>
        <taxon>Actinomycetes</taxon>
        <taxon>Micrococcales</taxon>
        <taxon>Brevibacteriaceae</taxon>
        <taxon>Brevibacterium</taxon>
    </lineage>
</organism>
<dbReference type="Proteomes" id="UP000253509">
    <property type="component" value="Unassembled WGS sequence"/>
</dbReference>
<comment type="caution">
    <text evidence="4">The sequence shown here is derived from an EMBL/GenBank/DDBJ whole genome shotgun (WGS) entry which is preliminary data.</text>
</comment>
<dbReference type="InterPro" id="IPR015797">
    <property type="entry name" value="NUDIX_hydrolase-like_dom_sf"/>
</dbReference>
<evidence type="ECO:0000256" key="2">
    <source>
        <dbReference type="ARBA" id="ARBA00022801"/>
    </source>
</evidence>
<dbReference type="CDD" id="cd02883">
    <property type="entry name" value="NUDIX_Hydrolase"/>
    <property type="match status" value="1"/>
</dbReference>
<dbReference type="SUPFAM" id="SSF55811">
    <property type="entry name" value="Nudix"/>
    <property type="match status" value="1"/>
</dbReference>
<name>A0A366IMS9_9MICO</name>
<dbReference type="PRINTS" id="PR00502">
    <property type="entry name" value="NUDIXFAMILY"/>
</dbReference>
<dbReference type="GO" id="GO:0016787">
    <property type="term" value="F:hydrolase activity"/>
    <property type="evidence" value="ECO:0007669"/>
    <property type="project" value="UniProtKB-KW"/>
</dbReference>
<feature type="domain" description="Nudix hydrolase" evidence="3">
    <location>
        <begin position="7"/>
        <end position="149"/>
    </location>
</feature>
<dbReference type="InterPro" id="IPR020476">
    <property type="entry name" value="Nudix_hydrolase"/>
</dbReference>
<evidence type="ECO:0000259" key="3">
    <source>
        <dbReference type="PROSITE" id="PS51462"/>
    </source>
</evidence>
<sequence length="156" mass="17395">MQFFEYDTRLAGYAVIVNEDREILLSWFNGGHDSSHALWTLPGGGVEFEEGIEEATIREVKEETGFDAELLRPLTTHTFNGTSRQPRRGEDGPRPFKGVRIVYEARIVGGELGTLEVDGTTDRAEWLPISSLPQIRHAQIIDIGLEAWTAAPAWDG</sequence>
<dbReference type="PROSITE" id="PS51462">
    <property type="entry name" value="NUDIX"/>
    <property type="match status" value="1"/>
</dbReference>
<dbReference type="PANTHER" id="PTHR43046">
    <property type="entry name" value="GDP-MANNOSE MANNOSYL HYDROLASE"/>
    <property type="match status" value="1"/>
</dbReference>
<dbReference type="EMBL" id="QNSB01000003">
    <property type="protein sequence ID" value="RBP72885.1"/>
    <property type="molecule type" value="Genomic_DNA"/>
</dbReference>
<comment type="cofactor">
    <cofactor evidence="1">
        <name>Mg(2+)</name>
        <dbReference type="ChEBI" id="CHEBI:18420"/>
    </cofactor>
</comment>
<accession>A0A366IMS9</accession>
<gene>
    <name evidence="4" type="ORF">DFO65_103177</name>
</gene>
<reference evidence="4 5" key="1">
    <citation type="submission" date="2018-06" db="EMBL/GenBank/DDBJ databases">
        <title>Freshwater and sediment microbial communities from various areas in North America, analyzing microbe dynamics in response to fracking.</title>
        <authorList>
            <person name="Lamendella R."/>
        </authorList>
    </citation>
    <scope>NUCLEOTIDE SEQUENCE [LARGE SCALE GENOMIC DNA]</scope>
    <source>
        <strain evidence="4 5">3b_TX</strain>
    </source>
</reference>
<dbReference type="RefSeq" id="WP_113903369.1">
    <property type="nucleotide sequence ID" value="NZ_QNSB01000003.1"/>
</dbReference>
<dbReference type="Gene3D" id="3.90.79.10">
    <property type="entry name" value="Nucleoside Triphosphate Pyrophosphohydrolase"/>
    <property type="match status" value="1"/>
</dbReference>
<evidence type="ECO:0000313" key="5">
    <source>
        <dbReference type="Proteomes" id="UP000253509"/>
    </source>
</evidence>
<dbReference type="InterPro" id="IPR000086">
    <property type="entry name" value="NUDIX_hydrolase_dom"/>
</dbReference>
<keyword evidence="5" id="KW-1185">Reference proteome</keyword>
<dbReference type="PANTHER" id="PTHR43046:SF14">
    <property type="entry name" value="MUTT_NUDIX FAMILY PROTEIN"/>
    <property type="match status" value="1"/>
</dbReference>